<feature type="domain" description="Metallo-beta-lactamase" evidence="5">
    <location>
        <begin position="57"/>
        <end position="261"/>
    </location>
</feature>
<evidence type="ECO:0000256" key="1">
    <source>
        <dbReference type="ARBA" id="ARBA00007749"/>
    </source>
</evidence>
<comment type="similarity">
    <text evidence="1">Belongs to the metallo-beta-lactamase superfamily.</text>
</comment>
<dbReference type="InterPro" id="IPR051013">
    <property type="entry name" value="MBL_superfamily_lactonases"/>
</dbReference>
<dbReference type="CDD" id="cd07720">
    <property type="entry name" value="OPHC2-like_MBL-fold"/>
    <property type="match status" value="1"/>
</dbReference>
<dbReference type="Pfam" id="PF00753">
    <property type="entry name" value="Lactamase_B"/>
    <property type="match status" value="1"/>
</dbReference>
<dbReference type="PANTHER" id="PTHR42978:SF6">
    <property type="entry name" value="QUORUM-QUENCHING LACTONASE YTNP-RELATED"/>
    <property type="match status" value="1"/>
</dbReference>
<evidence type="ECO:0000256" key="3">
    <source>
        <dbReference type="ARBA" id="ARBA00022801"/>
    </source>
</evidence>
<evidence type="ECO:0000259" key="5">
    <source>
        <dbReference type="SMART" id="SM00849"/>
    </source>
</evidence>
<evidence type="ECO:0000313" key="6">
    <source>
        <dbReference type="EMBL" id="MCW3473139.1"/>
    </source>
</evidence>
<evidence type="ECO:0000256" key="4">
    <source>
        <dbReference type="ARBA" id="ARBA00022833"/>
    </source>
</evidence>
<dbReference type="GO" id="GO:0016787">
    <property type="term" value="F:hydrolase activity"/>
    <property type="evidence" value="ECO:0007669"/>
    <property type="project" value="UniProtKB-KW"/>
</dbReference>
<dbReference type="SMART" id="SM00849">
    <property type="entry name" value="Lactamase_B"/>
    <property type="match status" value="1"/>
</dbReference>
<dbReference type="AlphaFoldDB" id="A0AA41YHW6"/>
<dbReference type="PANTHER" id="PTHR42978">
    <property type="entry name" value="QUORUM-QUENCHING LACTONASE YTNP-RELATED-RELATED"/>
    <property type="match status" value="1"/>
</dbReference>
<accession>A0AA41YHW6</accession>
<dbReference type="SUPFAM" id="SSF56281">
    <property type="entry name" value="Metallo-hydrolase/oxidoreductase"/>
    <property type="match status" value="1"/>
</dbReference>
<reference evidence="6" key="1">
    <citation type="submission" date="2022-09" db="EMBL/GenBank/DDBJ databases">
        <title>Rhodovastum sp. nov. RN2-1 isolated from soil in Seongnam, South Korea.</title>
        <authorList>
            <person name="Le N.T."/>
        </authorList>
    </citation>
    <scope>NUCLEOTIDE SEQUENCE</scope>
    <source>
        <strain evidence="6">RN2-1</strain>
    </source>
</reference>
<keyword evidence="3" id="KW-0378">Hydrolase</keyword>
<comment type="caution">
    <text evidence="6">The sequence shown here is derived from an EMBL/GenBank/DDBJ whole genome shotgun (WGS) entry which is preliminary data.</text>
</comment>
<protein>
    <submittedName>
        <fullName evidence="6">MBL fold metallo-hydrolase</fullName>
    </submittedName>
</protein>
<dbReference type="RefSeq" id="WP_264711717.1">
    <property type="nucleotide sequence ID" value="NZ_JAPDNT010000001.1"/>
</dbReference>
<keyword evidence="7" id="KW-1185">Reference proteome</keyword>
<proteinExistence type="inferred from homology"/>
<evidence type="ECO:0000256" key="2">
    <source>
        <dbReference type="ARBA" id="ARBA00022723"/>
    </source>
</evidence>
<dbReference type="InterPro" id="IPR036866">
    <property type="entry name" value="RibonucZ/Hydroxyglut_hydro"/>
</dbReference>
<reference evidence="6" key="2">
    <citation type="submission" date="2022-10" db="EMBL/GenBank/DDBJ databases">
        <authorList>
            <person name="Trinh H.N."/>
        </authorList>
    </citation>
    <scope>NUCLEOTIDE SEQUENCE</scope>
    <source>
        <strain evidence="6">RN2-1</strain>
    </source>
</reference>
<sequence>MQSTNSGIHHIRIGDITVTALHDGMLEASTDLVVGVAPNDCEALLRESFRAVPPRITISSFLLTIGNEPVLVDTGCGGAMGPDYGHARRRLEALGVEPSAVRTILITHAHIDHVSGLLDADGAAYFPNAEVVLHEAEPAFWLDEAIAAGARDAARNAFAVAQRSLAPYRDRMRTVKDGGTALPGITANHLPGHTPGHSGWLVTSGPDSLLIWGDVVHLPGIQFARPEAGVSFDVDVGQGRASRARALDMAATDRMLVAGMHLDFPTFGHVVRAGGGYGFVPHVWAPAAA</sequence>
<evidence type="ECO:0000313" key="7">
    <source>
        <dbReference type="Proteomes" id="UP001165679"/>
    </source>
</evidence>
<name>A0AA41YHW6_9PROT</name>
<keyword evidence="2" id="KW-0479">Metal-binding</keyword>
<dbReference type="EMBL" id="JAPDNT010000001">
    <property type="protein sequence ID" value="MCW3473139.1"/>
    <property type="molecule type" value="Genomic_DNA"/>
</dbReference>
<dbReference type="Gene3D" id="3.60.15.10">
    <property type="entry name" value="Ribonuclease Z/Hydroxyacylglutathione hydrolase-like"/>
    <property type="match status" value="1"/>
</dbReference>
<dbReference type="InterPro" id="IPR001279">
    <property type="entry name" value="Metallo-B-lactamas"/>
</dbReference>
<keyword evidence="4" id="KW-0862">Zinc</keyword>
<gene>
    <name evidence="6" type="ORF">OL599_00975</name>
</gene>
<dbReference type="GO" id="GO:0046872">
    <property type="term" value="F:metal ion binding"/>
    <property type="evidence" value="ECO:0007669"/>
    <property type="project" value="UniProtKB-KW"/>
</dbReference>
<organism evidence="6 7">
    <name type="scientific">Limobrevibacterium gyesilva</name>
    <dbReference type="NCBI Taxonomy" id="2991712"/>
    <lineage>
        <taxon>Bacteria</taxon>
        <taxon>Pseudomonadati</taxon>
        <taxon>Pseudomonadota</taxon>
        <taxon>Alphaproteobacteria</taxon>
        <taxon>Acetobacterales</taxon>
        <taxon>Acetobacteraceae</taxon>
        <taxon>Limobrevibacterium</taxon>
    </lineage>
</organism>
<dbReference type="Proteomes" id="UP001165679">
    <property type="component" value="Unassembled WGS sequence"/>
</dbReference>